<evidence type="ECO:0000256" key="3">
    <source>
        <dbReference type="ARBA" id="ARBA00022692"/>
    </source>
</evidence>
<keyword evidence="4 6" id="KW-1133">Transmembrane helix</keyword>
<feature type="transmembrane region" description="Helical" evidence="6">
    <location>
        <begin position="6"/>
        <end position="26"/>
    </location>
</feature>
<evidence type="ECO:0000256" key="5">
    <source>
        <dbReference type="ARBA" id="ARBA00023136"/>
    </source>
</evidence>
<feature type="transmembrane region" description="Helical" evidence="6">
    <location>
        <begin position="141"/>
        <end position="165"/>
    </location>
</feature>
<gene>
    <name evidence="7" type="primary">yggA</name>
    <name evidence="7" type="ORF">LHGZ1_1143</name>
</gene>
<keyword evidence="2" id="KW-1003">Cell membrane</keyword>
<evidence type="ECO:0000313" key="8">
    <source>
        <dbReference type="Proteomes" id="UP000197424"/>
    </source>
</evidence>
<evidence type="ECO:0000256" key="1">
    <source>
        <dbReference type="ARBA" id="ARBA00004651"/>
    </source>
</evidence>
<dbReference type="PANTHER" id="PTHR30086:SF20">
    <property type="entry name" value="ARGININE EXPORTER PROTEIN ARGO-RELATED"/>
    <property type="match status" value="1"/>
</dbReference>
<dbReference type="GO" id="GO:0005886">
    <property type="term" value="C:plasma membrane"/>
    <property type="evidence" value="ECO:0007669"/>
    <property type="project" value="UniProtKB-SubCell"/>
</dbReference>
<evidence type="ECO:0000256" key="6">
    <source>
        <dbReference type="SAM" id="Phobius"/>
    </source>
</evidence>
<dbReference type="RefSeq" id="WP_232054606.1">
    <property type="nucleotide sequence ID" value="NZ_CP022115.1"/>
</dbReference>
<feature type="transmembrane region" description="Helical" evidence="6">
    <location>
        <begin position="38"/>
        <end position="55"/>
    </location>
</feature>
<keyword evidence="5 6" id="KW-0472">Membrane</keyword>
<evidence type="ECO:0000256" key="2">
    <source>
        <dbReference type="ARBA" id="ARBA00022475"/>
    </source>
</evidence>
<name>A0A248LHN7_9NEIS</name>
<dbReference type="InterPro" id="IPR001123">
    <property type="entry name" value="LeuE-type"/>
</dbReference>
<dbReference type="PIRSF" id="PIRSF006324">
    <property type="entry name" value="LeuE"/>
    <property type="match status" value="1"/>
</dbReference>
<dbReference type="Proteomes" id="UP000197424">
    <property type="component" value="Chromosome"/>
</dbReference>
<dbReference type="Pfam" id="PF01810">
    <property type="entry name" value="LysE"/>
    <property type="match status" value="1"/>
</dbReference>
<dbReference type="EMBL" id="CP022115">
    <property type="protein sequence ID" value="ASJ23974.1"/>
    <property type="molecule type" value="Genomic_DNA"/>
</dbReference>
<comment type="subcellular location">
    <subcellularLocation>
        <location evidence="1">Cell membrane</location>
        <topology evidence="1">Multi-pass membrane protein</topology>
    </subcellularLocation>
</comment>
<evidence type="ECO:0000256" key="4">
    <source>
        <dbReference type="ARBA" id="ARBA00022989"/>
    </source>
</evidence>
<protein>
    <submittedName>
        <fullName evidence="7">Lysine exporter protein LysE/YggA</fullName>
    </submittedName>
</protein>
<reference evidence="8" key="1">
    <citation type="submission" date="2017-06" db="EMBL/GenBank/DDBJ databases">
        <title>Whole genome sequence of Laribacter hongkongensis LHGZ1.</title>
        <authorList>
            <person name="Chen D."/>
            <person name="Wu H."/>
            <person name="Chen J."/>
        </authorList>
    </citation>
    <scope>NUCLEOTIDE SEQUENCE [LARGE SCALE GENOMIC DNA]</scope>
    <source>
        <strain evidence="8">LHGZ1</strain>
    </source>
</reference>
<accession>A0A248LHN7</accession>
<feature type="transmembrane region" description="Helical" evidence="6">
    <location>
        <begin position="116"/>
        <end position="135"/>
    </location>
</feature>
<dbReference type="PANTHER" id="PTHR30086">
    <property type="entry name" value="ARGININE EXPORTER PROTEIN ARGO"/>
    <property type="match status" value="1"/>
</dbReference>
<dbReference type="GO" id="GO:0015171">
    <property type="term" value="F:amino acid transmembrane transporter activity"/>
    <property type="evidence" value="ECO:0007669"/>
    <property type="project" value="TreeGrafter"/>
</dbReference>
<keyword evidence="3 6" id="KW-0812">Transmembrane</keyword>
<proteinExistence type="predicted"/>
<organism evidence="7 8">
    <name type="scientific">Laribacter hongkongensis</name>
    <dbReference type="NCBI Taxonomy" id="168471"/>
    <lineage>
        <taxon>Bacteria</taxon>
        <taxon>Pseudomonadati</taxon>
        <taxon>Pseudomonadota</taxon>
        <taxon>Betaproteobacteria</taxon>
        <taxon>Neisseriales</taxon>
        <taxon>Aquaspirillaceae</taxon>
        <taxon>Laribacter</taxon>
    </lineage>
</organism>
<evidence type="ECO:0000313" key="7">
    <source>
        <dbReference type="EMBL" id="ASJ23974.1"/>
    </source>
</evidence>
<sequence length="227" mass="24865">MKPYPLFLLLAGLTVLTPGPGVLMTLTNAMRYGLRSTFGGILGVACGALLVALLASTSLGVLLATSAVGFTLLKLLGAAYLVYLGIRFWRTPPFMFHELASHQASFRRRFVEGMSLQLTNPKVIIFFLSILPQFIDPAADYRWQFCLLVASYGVLVLLIHTVYALGAGRARLWLASERGGRWVRRLGGIRVCRIRRSAGRCPAIGRLTVHGSFPGGCTRSPERWPDA</sequence>
<dbReference type="AlphaFoldDB" id="A0A248LHN7"/>
<feature type="transmembrane region" description="Helical" evidence="6">
    <location>
        <begin position="61"/>
        <end position="86"/>
    </location>
</feature>